<dbReference type="InterPro" id="IPR021858">
    <property type="entry name" value="Fun_TF"/>
</dbReference>
<accession>G0RRN7</accession>
<dbReference type="KEGG" id="tre:TRIREDRAFT_66606"/>
<dbReference type="InterPro" id="IPR036864">
    <property type="entry name" value="Zn2-C6_fun-type_DNA-bd_sf"/>
</dbReference>
<gene>
    <name evidence="5" type="ORF">TRIREDRAFT_66606</name>
</gene>
<evidence type="ECO:0000313" key="5">
    <source>
        <dbReference type="EMBL" id="EGR46184.1"/>
    </source>
</evidence>
<evidence type="ECO:0000256" key="3">
    <source>
        <dbReference type="SAM" id="MobiDB-lite"/>
    </source>
</evidence>
<name>G0RRN7_HYPJQ</name>
<evidence type="ECO:0000259" key="4">
    <source>
        <dbReference type="PROSITE" id="PS50048"/>
    </source>
</evidence>
<dbReference type="GO" id="GO:0005634">
    <property type="term" value="C:nucleus"/>
    <property type="evidence" value="ECO:0007669"/>
    <property type="project" value="UniProtKB-SubCell"/>
</dbReference>
<evidence type="ECO:0000256" key="1">
    <source>
        <dbReference type="ARBA" id="ARBA00004123"/>
    </source>
</evidence>
<dbReference type="CDD" id="cd00067">
    <property type="entry name" value="GAL4"/>
    <property type="match status" value="1"/>
</dbReference>
<evidence type="ECO:0000313" key="6">
    <source>
        <dbReference type="Proteomes" id="UP000008984"/>
    </source>
</evidence>
<organism evidence="6">
    <name type="scientific">Hypocrea jecorina (strain QM6a)</name>
    <name type="common">Trichoderma reesei</name>
    <dbReference type="NCBI Taxonomy" id="431241"/>
    <lineage>
        <taxon>Eukaryota</taxon>
        <taxon>Fungi</taxon>
        <taxon>Dikarya</taxon>
        <taxon>Ascomycota</taxon>
        <taxon>Pezizomycotina</taxon>
        <taxon>Sordariomycetes</taxon>
        <taxon>Hypocreomycetidae</taxon>
        <taxon>Hypocreales</taxon>
        <taxon>Hypocreaceae</taxon>
        <taxon>Trichoderma</taxon>
    </lineage>
</organism>
<dbReference type="PROSITE" id="PS00463">
    <property type="entry name" value="ZN2_CY6_FUNGAL_1"/>
    <property type="match status" value="1"/>
</dbReference>
<dbReference type="HOGENOM" id="CLU_019313_1_0_1"/>
<dbReference type="SUPFAM" id="SSF57701">
    <property type="entry name" value="Zn2/Cys6 DNA-binding domain"/>
    <property type="match status" value="1"/>
</dbReference>
<dbReference type="AlphaFoldDB" id="G0RRN7"/>
<dbReference type="EMBL" id="GL985074">
    <property type="protein sequence ID" value="EGR46184.1"/>
    <property type="molecule type" value="Genomic_DNA"/>
</dbReference>
<keyword evidence="6" id="KW-1185">Reference proteome</keyword>
<dbReference type="GO" id="GO:0008270">
    <property type="term" value="F:zinc ion binding"/>
    <property type="evidence" value="ECO:0007669"/>
    <property type="project" value="InterPro"/>
</dbReference>
<evidence type="ECO:0000256" key="2">
    <source>
        <dbReference type="ARBA" id="ARBA00023242"/>
    </source>
</evidence>
<dbReference type="STRING" id="431241.G0RRN7"/>
<protein>
    <submittedName>
        <fullName evidence="5">Predicted protein</fullName>
    </submittedName>
</protein>
<sequence length="605" mass="67893">IFVLIIANMSRSSETCWTCRIRKKRCDRKQPACSACHSLDITCYAGNSRPRWADDALEREKVADQIKAQVKEKSERRREKSYVKVMPLGRARKPEDTGKTTAHRGTHRHSQREESSPNAKAQEQADAVPTCEGCANNGAPSSIERNRPQTSSSNPGLLGIFEDIDFDLEITFLDYAFPFLFPFYRPSLFEGGRGWLLTTLRKSMPLFHTAMGFSTYFFTLAMTDLANEGHDTCRTIVEGKLTSHVDTAIKAMRQGIEELGSAQKPPSIFDRAHLMEGVVQLLVFETNIAGSREWGIHLNAAVSLFKEIFEMPNDQDSSRPDLQSVLAMMQRSGWSTVTMKHRLWNPDQGAFLFHVAFLAFADIISATIRGTSPILQDYHLLLINGNPDAENARQRLDLEDFVGCQSRILLMIADIAALVEGKKQGRVSRNILSIEGNRIAEILQGSIANLRANMGKPVSSTNCFFQTYHNPEAPAQSENVTSYSLIWAHAAVLYLFVTTSGWQDKHAIVQENVTSALQLLDGCSSPAVLRSLTWPFCVIGCLASPDQEATLRRFVSRMGPLSSFGTLYEALRIMERVWSTREERDVENWDFSYCFRILGSMPLLI</sequence>
<dbReference type="PANTHER" id="PTHR37534">
    <property type="entry name" value="TRANSCRIPTIONAL ACTIVATOR PROTEIN UGA3"/>
    <property type="match status" value="1"/>
</dbReference>
<dbReference type="InterPro" id="IPR001138">
    <property type="entry name" value="Zn2Cys6_DnaBD"/>
</dbReference>
<dbReference type="GO" id="GO:0000981">
    <property type="term" value="F:DNA-binding transcription factor activity, RNA polymerase II-specific"/>
    <property type="evidence" value="ECO:0007669"/>
    <property type="project" value="InterPro"/>
</dbReference>
<dbReference type="Pfam" id="PF11951">
    <property type="entry name" value="Fungal_trans_2"/>
    <property type="match status" value="1"/>
</dbReference>
<dbReference type="Gene3D" id="4.10.240.10">
    <property type="entry name" value="Zn(2)-C6 fungal-type DNA-binding domain"/>
    <property type="match status" value="1"/>
</dbReference>
<dbReference type="RefSeq" id="XP_006967840.1">
    <property type="nucleotide sequence ID" value="XM_006967778.1"/>
</dbReference>
<feature type="region of interest" description="Disordered" evidence="3">
    <location>
        <begin position="68"/>
        <end position="154"/>
    </location>
</feature>
<proteinExistence type="predicted"/>
<dbReference type="OrthoDB" id="3251668at2759"/>
<keyword evidence="2" id="KW-0539">Nucleus</keyword>
<feature type="compositionally biased region" description="Basic and acidic residues" evidence="3">
    <location>
        <begin position="68"/>
        <end position="82"/>
    </location>
</feature>
<dbReference type="PANTHER" id="PTHR37534:SF20">
    <property type="entry name" value="PRO1A C6 ZINK-FINGER PROTEIN"/>
    <property type="match status" value="1"/>
</dbReference>
<dbReference type="PROSITE" id="PS50048">
    <property type="entry name" value="ZN2_CY6_FUNGAL_2"/>
    <property type="match status" value="1"/>
</dbReference>
<dbReference type="Proteomes" id="UP000008984">
    <property type="component" value="Unassembled WGS sequence"/>
</dbReference>
<dbReference type="eggNOG" id="ENOG502RX7Y">
    <property type="taxonomic scope" value="Eukaryota"/>
</dbReference>
<dbReference type="VEuPathDB" id="FungiDB:TRIREDRAFT_66606"/>
<dbReference type="GeneID" id="18487475"/>
<feature type="compositionally biased region" description="Basic residues" evidence="3">
    <location>
        <begin position="101"/>
        <end position="110"/>
    </location>
</feature>
<dbReference type="Pfam" id="PF00172">
    <property type="entry name" value="Zn_clus"/>
    <property type="match status" value="1"/>
</dbReference>
<reference evidence="5 6" key="1">
    <citation type="journal article" date="2008" name="Nat. Biotechnol.">
        <title>Genome sequencing and analysis of the biomass-degrading fungus Trichoderma reesei (syn. Hypocrea jecorina).</title>
        <authorList>
            <person name="Martinez D."/>
            <person name="Berka R.M."/>
            <person name="Henrissat B."/>
            <person name="Saloheimo M."/>
            <person name="Arvas M."/>
            <person name="Baker S.E."/>
            <person name="Chapman J."/>
            <person name="Chertkov O."/>
            <person name="Coutinho P.M."/>
            <person name="Cullen D."/>
            <person name="Danchin E.G."/>
            <person name="Grigoriev I.V."/>
            <person name="Harris P."/>
            <person name="Jackson M."/>
            <person name="Kubicek C.P."/>
            <person name="Han C.S."/>
            <person name="Ho I."/>
            <person name="Larrondo L.F."/>
            <person name="de Leon A.L."/>
            <person name="Magnuson J.K."/>
            <person name="Merino S."/>
            <person name="Misra M."/>
            <person name="Nelson B."/>
            <person name="Putnam N."/>
            <person name="Robbertse B."/>
            <person name="Salamov A.A."/>
            <person name="Schmoll M."/>
            <person name="Terry A."/>
            <person name="Thayer N."/>
            <person name="Westerholm-Parvinen A."/>
            <person name="Schoch C.L."/>
            <person name="Yao J."/>
            <person name="Barabote R."/>
            <person name="Nelson M.A."/>
            <person name="Detter C."/>
            <person name="Bruce D."/>
            <person name="Kuske C.R."/>
            <person name="Xie G."/>
            <person name="Richardson P."/>
            <person name="Rokhsar D.S."/>
            <person name="Lucas S.M."/>
            <person name="Rubin E.M."/>
            <person name="Dunn-Coleman N."/>
            <person name="Ward M."/>
            <person name="Brettin T.S."/>
        </authorList>
    </citation>
    <scope>NUCLEOTIDE SEQUENCE [LARGE SCALE GENOMIC DNA]</scope>
    <source>
        <strain evidence="5 6">QM6a</strain>
    </source>
</reference>
<comment type="subcellular location">
    <subcellularLocation>
        <location evidence="1">Nucleus</location>
    </subcellularLocation>
</comment>
<feature type="non-terminal residue" evidence="5">
    <location>
        <position position="1"/>
    </location>
</feature>
<dbReference type="SMART" id="SM00066">
    <property type="entry name" value="GAL4"/>
    <property type="match status" value="1"/>
</dbReference>
<feature type="domain" description="Zn(2)-C6 fungal-type" evidence="4">
    <location>
        <begin position="15"/>
        <end position="43"/>
    </location>
</feature>